<sequence>MSGPSVNERFLVNRNTKAALGPFDGRNAAVFCFQGDEFLVTTLAHYVPAFPSALRHQLYLREDYGYGEDDFTRWPQQYSAQYCHLAAIRSPDPASDEFGIAWWKMTPDAFVTKSGDSTLTPGLGLLRSDKWEALKLLVGSLSHRGSTMQARQGGAAPRILAALLAAIQSGLERLRSIPTNLAQLTLSIARLQFAVLETDAIIQYMNVYHPRMLKPAAQPTCLAPCIGAYTSDPSVAQQFHAAGLPCWYIRPSGAFVRENIWELVEQVDPSQHLVLQPHPRFTERFETSNNTERKISFIHQSTMIKSCYRDPFDDGDSARGDSSTSASTVSGSRPDVVNAPSRADRRWNPYKQPAARPSPKESAGRNKFEPLRDRPGMPDEIYTWVNALKSVDRSNHPRYNPGPRDSYYLLPEPALLLSPDREESRLQRIFHFMLLRDALEHRFHHVEDAKDLLLSSQEWREVLAGKVVKTGRRETKSRQRTAAIEKVLAPALAACGIDGRSLPVPLAEVPPCSKYRMREIIWQLGQAQFRFELMALDRRASGLSREAQCMSCFPSGALIAIELKESKMGMCSTMLRDRLPYLRSLLNLMHDWRVVLHYRSEGFISSKQHQATGNVEPDPSLTVATRSAAETFGKTHLGIIGHVKTHDSTISYRFPLSSGSPSPPPIIPSSPDLAHQNQPGPSNPYLALPPPEDEIPDLDELPSEQPPSPPPHTSAPTMSGHHRITLAANPPYFDGDKSKYLGFVDACTTYIGAYRSEFSQDETKILFVLSYLRNENGTSCAASRWAMNWKQHNFEGFQGLKAGVTSKNFLEEFQRAFGDSNAEQVAAARLMALRQNKRSFADYISDFEMLAADAGYNVVDTTDDKGEYKKGDQDNILIEFLERGLSSEIASRLYNTGVPLPKAYGAFKAWCINIEANALRDQLRKASYGHPTQRPPPQFRPQAAPVAPAPAPARPAANEPVPMEIDRTHARGRNIICYNCQQPGHIARNCPEPRKKRTFFNRATMLEEIENGDKDNEFLKEIAEKLREKGF</sequence>
<organism evidence="5 6">
    <name type="scientific">Mycena citricolor</name>
    <dbReference type="NCBI Taxonomy" id="2018698"/>
    <lineage>
        <taxon>Eukaryota</taxon>
        <taxon>Fungi</taxon>
        <taxon>Dikarya</taxon>
        <taxon>Basidiomycota</taxon>
        <taxon>Agaricomycotina</taxon>
        <taxon>Agaricomycetes</taxon>
        <taxon>Agaricomycetidae</taxon>
        <taxon>Agaricales</taxon>
        <taxon>Marasmiineae</taxon>
        <taxon>Mycenaceae</taxon>
        <taxon>Mycena</taxon>
    </lineage>
</organism>
<dbReference type="GO" id="GO:0006397">
    <property type="term" value="P:mRNA processing"/>
    <property type="evidence" value="ECO:0007669"/>
    <property type="project" value="UniProtKB-KW"/>
</dbReference>
<accession>A0AAD2HG55</accession>
<dbReference type="Pfam" id="PF00098">
    <property type="entry name" value="zf-CCHC"/>
    <property type="match status" value="1"/>
</dbReference>
<evidence type="ECO:0000256" key="3">
    <source>
        <dbReference type="SAM" id="MobiDB-lite"/>
    </source>
</evidence>
<dbReference type="PROSITE" id="PS50158">
    <property type="entry name" value="ZF_CCHC"/>
    <property type="match status" value="1"/>
</dbReference>
<feature type="compositionally biased region" description="Basic and acidic residues" evidence="3">
    <location>
        <begin position="358"/>
        <end position="373"/>
    </location>
</feature>
<feature type="region of interest" description="Disordered" evidence="3">
    <location>
        <begin position="313"/>
        <end position="373"/>
    </location>
</feature>
<evidence type="ECO:0000256" key="1">
    <source>
        <dbReference type="ARBA" id="ARBA00022664"/>
    </source>
</evidence>
<proteinExistence type="predicted"/>
<protein>
    <recommendedName>
        <fullName evidence="4">CCHC-type domain-containing protein</fullName>
    </recommendedName>
</protein>
<feature type="compositionally biased region" description="Low complexity" evidence="3">
    <location>
        <begin position="322"/>
        <end position="332"/>
    </location>
</feature>
<name>A0AAD2HG55_9AGAR</name>
<dbReference type="SUPFAM" id="SSF57756">
    <property type="entry name" value="Retrovirus zinc finger-like domains"/>
    <property type="match status" value="1"/>
</dbReference>
<evidence type="ECO:0000256" key="2">
    <source>
        <dbReference type="PROSITE-ProRule" id="PRU00047"/>
    </source>
</evidence>
<dbReference type="GO" id="GO:0003676">
    <property type="term" value="F:nucleic acid binding"/>
    <property type="evidence" value="ECO:0007669"/>
    <property type="project" value="InterPro"/>
</dbReference>
<evidence type="ECO:0000313" key="6">
    <source>
        <dbReference type="Proteomes" id="UP001295794"/>
    </source>
</evidence>
<evidence type="ECO:0000313" key="5">
    <source>
        <dbReference type="EMBL" id="CAK5274396.1"/>
    </source>
</evidence>
<dbReference type="Proteomes" id="UP001295794">
    <property type="component" value="Unassembled WGS sequence"/>
</dbReference>
<keyword evidence="2" id="KW-0479">Metal-binding</keyword>
<feature type="region of interest" description="Disordered" evidence="3">
    <location>
        <begin position="927"/>
        <end position="959"/>
    </location>
</feature>
<dbReference type="InterPro" id="IPR005162">
    <property type="entry name" value="Retrotrans_gag_dom"/>
</dbReference>
<feature type="region of interest" description="Disordered" evidence="3">
    <location>
        <begin position="654"/>
        <end position="719"/>
    </location>
</feature>
<feature type="compositionally biased region" description="Acidic residues" evidence="3">
    <location>
        <begin position="691"/>
        <end position="702"/>
    </location>
</feature>
<dbReference type="AlphaFoldDB" id="A0AAD2HG55"/>
<dbReference type="Pfam" id="PF03732">
    <property type="entry name" value="Retrotrans_gag"/>
    <property type="match status" value="1"/>
</dbReference>
<gene>
    <name evidence="5" type="ORF">MYCIT1_LOCUS21582</name>
</gene>
<keyword evidence="1" id="KW-0507">mRNA processing</keyword>
<comment type="caution">
    <text evidence="5">The sequence shown here is derived from an EMBL/GenBank/DDBJ whole genome shotgun (WGS) entry which is preliminary data.</text>
</comment>
<dbReference type="EMBL" id="CAVNYO010000402">
    <property type="protein sequence ID" value="CAK5274396.1"/>
    <property type="molecule type" value="Genomic_DNA"/>
</dbReference>
<reference evidence="5" key="1">
    <citation type="submission" date="2023-11" db="EMBL/GenBank/DDBJ databases">
        <authorList>
            <person name="De Vega J J."/>
            <person name="De Vega J J."/>
        </authorList>
    </citation>
    <scope>NUCLEOTIDE SEQUENCE</scope>
</reference>
<feature type="domain" description="CCHC-type" evidence="4">
    <location>
        <begin position="977"/>
        <end position="992"/>
    </location>
</feature>
<feature type="compositionally biased region" description="Pro residues" evidence="3">
    <location>
        <begin position="704"/>
        <end position="713"/>
    </location>
</feature>
<keyword evidence="2" id="KW-0862">Zinc</keyword>
<dbReference type="PANTHER" id="PTHR15503:SF22">
    <property type="entry name" value="TRANSPOSON TY3-I GAG POLYPROTEIN"/>
    <property type="match status" value="1"/>
</dbReference>
<dbReference type="PANTHER" id="PTHR15503">
    <property type="entry name" value="LDOC1 RELATED"/>
    <property type="match status" value="1"/>
</dbReference>
<dbReference type="InterPro" id="IPR032567">
    <property type="entry name" value="RTL1-rel"/>
</dbReference>
<evidence type="ECO:0000259" key="4">
    <source>
        <dbReference type="PROSITE" id="PS50158"/>
    </source>
</evidence>
<dbReference type="SMART" id="SM00343">
    <property type="entry name" value="ZnF_C2HC"/>
    <property type="match status" value="1"/>
</dbReference>
<dbReference type="GO" id="GO:0008270">
    <property type="term" value="F:zinc ion binding"/>
    <property type="evidence" value="ECO:0007669"/>
    <property type="project" value="UniProtKB-KW"/>
</dbReference>
<keyword evidence="2" id="KW-0863">Zinc-finger</keyword>
<dbReference type="InterPro" id="IPR001878">
    <property type="entry name" value="Znf_CCHC"/>
</dbReference>
<dbReference type="InterPro" id="IPR036875">
    <property type="entry name" value="Znf_CCHC_sf"/>
</dbReference>
<keyword evidence="6" id="KW-1185">Reference proteome</keyword>
<dbReference type="Gene3D" id="4.10.60.10">
    <property type="entry name" value="Zinc finger, CCHC-type"/>
    <property type="match status" value="1"/>
</dbReference>